<keyword evidence="4" id="KW-1185">Reference proteome</keyword>
<dbReference type="Proteomes" id="UP000766486">
    <property type="component" value="Unassembled WGS sequence"/>
</dbReference>
<feature type="compositionally biased region" description="Basic residues" evidence="1">
    <location>
        <begin position="1"/>
        <end position="16"/>
    </location>
</feature>
<dbReference type="InterPro" id="IPR056632">
    <property type="entry name" value="DUF7730"/>
</dbReference>
<sequence length="444" mass="50552">MKKLLHKMLPHKMLPHRGKDQVEKKDPDALPVLDPRVRSLTPAPSNQELRQAYIDATSESPLFQKLPSEIRTRILIEAFGGRTVHMDLSQDQPDVEIPKNDKSSDGAHVHGRKRVYTAGRPGHNYLMRDSQESKEWIWRGSVCHRNPPKPYDKEWTELEPAEDFCRHGGIGETDVGDICEQWHEKDGEASCDIGAMGWLLSCRQAYKEGIEVLYSTNTIHSASKLMLLNLDKLLLPQRLSTIKSLELVWTFDPYLGDCEPVKEPCRDSSSFDKMLEAIPVFFPALQHLHFAIQGEIYPGERTTTGGWGFMKDHVKAMKVFEKDILLPFDAMGRRLGLNARELTLACSSFLYGRARETAIENKQENIQQIHLGDEKERYWRPLPGGRAPGNSLDGYWVQLGQRDVKPIHLHIIGCFGFPSTRPMTPPEKKVLACPASLYHADMRR</sequence>
<evidence type="ECO:0000313" key="3">
    <source>
        <dbReference type="EMBL" id="VUC36815.1"/>
    </source>
</evidence>
<accession>A0ABY6UZQ3</accession>
<dbReference type="Pfam" id="PF24864">
    <property type="entry name" value="DUF7730"/>
    <property type="match status" value="1"/>
</dbReference>
<evidence type="ECO:0000313" key="4">
    <source>
        <dbReference type="Proteomes" id="UP000766486"/>
    </source>
</evidence>
<organism evidence="3 4">
    <name type="scientific">Bionectria ochroleuca</name>
    <name type="common">Gliocladium roseum</name>
    <dbReference type="NCBI Taxonomy" id="29856"/>
    <lineage>
        <taxon>Eukaryota</taxon>
        <taxon>Fungi</taxon>
        <taxon>Dikarya</taxon>
        <taxon>Ascomycota</taxon>
        <taxon>Pezizomycotina</taxon>
        <taxon>Sordariomycetes</taxon>
        <taxon>Hypocreomycetidae</taxon>
        <taxon>Hypocreales</taxon>
        <taxon>Bionectriaceae</taxon>
        <taxon>Clonostachys</taxon>
    </lineage>
</organism>
<evidence type="ECO:0000256" key="1">
    <source>
        <dbReference type="SAM" id="MobiDB-lite"/>
    </source>
</evidence>
<dbReference type="PANTHER" id="PTHR38790">
    <property type="entry name" value="2EXR DOMAIN-CONTAINING PROTEIN-RELATED"/>
    <property type="match status" value="1"/>
</dbReference>
<reference evidence="3 4" key="1">
    <citation type="submission" date="2019-06" db="EMBL/GenBank/DDBJ databases">
        <authorList>
            <person name="Broberg M."/>
        </authorList>
    </citation>
    <scope>NUCLEOTIDE SEQUENCE [LARGE SCALE GENOMIC DNA]</scope>
</reference>
<proteinExistence type="predicted"/>
<evidence type="ECO:0000259" key="2">
    <source>
        <dbReference type="Pfam" id="PF24864"/>
    </source>
</evidence>
<gene>
    <name evidence="3" type="ORF">CLO192961_LOCUS452000</name>
</gene>
<dbReference type="EMBL" id="CABFNS010000933">
    <property type="protein sequence ID" value="VUC36815.1"/>
    <property type="molecule type" value="Genomic_DNA"/>
</dbReference>
<comment type="caution">
    <text evidence="3">The sequence shown here is derived from an EMBL/GenBank/DDBJ whole genome shotgun (WGS) entry which is preliminary data.</text>
</comment>
<feature type="compositionally biased region" description="Basic and acidic residues" evidence="1">
    <location>
        <begin position="17"/>
        <end position="27"/>
    </location>
</feature>
<protein>
    <recommendedName>
        <fullName evidence="2">DUF7730 domain-containing protein</fullName>
    </recommendedName>
</protein>
<feature type="region of interest" description="Disordered" evidence="1">
    <location>
        <begin position="1"/>
        <end position="27"/>
    </location>
</feature>
<feature type="domain" description="DUF7730" evidence="2">
    <location>
        <begin position="178"/>
        <end position="253"/>
    </location>
</feature>
<name>A0ABY6UZQ3_BIOOC</name>